<evidence type="ECO:0000313" key="2">
    <source>
        <dbReference type="EMBL" id="KAJ5466552.1"/>
    </source>
</evidence>
<feature type="region of interest" description="Disordered" evidence="1">
    <location>
        <begin position="72"/>
        <end position="92"/>
    </location>
</feature>
<protein>
    <submittedName>
        <fullName evidence="2">Uncharacterized protein</fullName>
    </submittedName>
</protein>
<dbReference type="Proteomes" id="UP001148312">
    <property type="component" value="Unassembled WGS sequence"/>
</dbReference>
<sequence length="92" mass="9301">MGLCMSMPRRSHMMRPVRPVPVAVVPVGGGWAAPPRRTFHGGMTYGMSPGMGHGGRYGGRYGGGGFGGSGYGGGGGWGGGGSGRYGGPRRRC</sequence>
<accession>A0A9W9WKT2</accession>
<name>A0A9W9WKT2_9EURO</name>
<evidence type="ECO:0000256" key="1">
    <source>
        <dbReference type="SAM" id="MobiDB-lite"/>
    </source>
</evidence>
<gene>
    <name evidence="2" type="ORF">N7539_009508</name>
</gene>
<organism evidence="2 3">
    <name type="scientific">Penicillium diatomitis</name>
    <dbReference type="NCBI Taxonomy" id="2819901"/>
    <lineage>
        <taxon>Eukaryota</taxon>
        <taxon>Fungi</taxon>
        <taxon>Dikarya</taxon>
        <taxon>Ascomycota</taxon>
        <taxon>Pezizomycotina</taxon>
        <taxon>Eurotiomycetes</taxon>
        <taxon>Eurotiomycetidae</taxon>
        <taxon>Eurotiales</taxon>
        <taxon>Aspergillaceae</taxon>
        <taxon>Penicillium</taxon>
    </lineage>
</organism>
<comment type="caution">
    <text evidence="2">The sequence shown here is derived from an EMBL/GenBank/DDBJ whole genome shotgun (WGS) entry which is preliminary data.</text>
</comment>
<feature type="compositionally biased region" description="Gly residues" evidence="1">
    <location>
        <begin position="72"/>
        <end position="86"/>
    </location>
</feature>
<evidence type="ECO:0000313" key="3">
    <source>
        <dbReference type="Proteomes" id="UP001148312"/>
    </source>
</evidence>
<reference evidence="2" key="2">
    <citation type="journal article" date="2023" name="IMA Fungus">
        <title>Comparative genomic study of the Penicillium genus elucidates a diverse pangenome and 15 lateral gene transfer events.</title>
        <authorList>
            <person name="Petersen C."/>
            <person name="Sorensen T."/>
            <person name="Nielsen M.R."/>
            <person name="Sondergaard T.E."/>
            <person name="Sorensen J.L."/>
            <person name="Fitzpatrick D.A."/>
            <person name="Frisvad J.C."/>
            <person name="Nielsen K.L."/>
        </authorList>
    </citation>
    <scope>NUCLEOTIDE SEQUENCE</scope>
    <source>
        <strain evidence="2">IBT 30728</strain>
    </source>
</reference>
<reference evidence="2" key="1">
    <citation type="submission" date="2022-12" db="EMBL/GenBank/DDBJ databases">
        <authorList>
            <person name="Petersen C."/>
        </authorList>
    </citation>
    <scope>NUCLEOTIDE SEQUENCE</scope>
    <source>
        <strain evidence="2">IBT 30728</strain>
    </source>
</reference>
<keyword evidence="3" id="KW-1185">Reference proteome</keyword>
<dbReference type="EMBL" id="JAPWDQ010000019">
    <property type="protein sequence ID" value="KAJ5466552.1"/>
    <property type="molecule type" value="Genomic_DNA"/>
</dbReference>
<dbReference type="GeneID" id="81629353"/>
<dbReference type="AlphaFoldDB" id="A0A9W9WKT2"/>
<proteinExistence type="predicted"/>
<dbReference type="RefSeq" id="XP_056785598.1">
    <property type="nucleotide sequence ID" value="XM_056939103.1"/>
</dbReference>